<reference evidence="1" key="1">
    <citation type="submission" date="2021-06" db="EMBL/GenBank/DDBJ databases">
        <authorList>
            <person name="Kallberg Y."/>
            <person name="Tangrot J."/>
            <person name="Rosling A."/>
        </authorList>
    </citation>
    <scope>NUCLEOTIDE SEQUENCE</scope>
    <source>
        <strain evidence="1">MA461A</strain>
    </source>
</reference>
<name>A0ACA9M7R5_9GLOM</name>
<evidence type="ECO:0000313" key="2">
    <source>
        <dbReference type="Proteomes" id="UP000789920"/>
    </source>
</evidence>
<evidence type="ECO:0000313" key="1">
    <source>
        <dbReference type="EMBL" id="CAG8575124.1"/>
    </source>
</evidence>
<dbReference type="Proteomes" id="UP000789920">
    <property type="component" value="Unassembled WGS sequence"/>
</dbReference>
<keyword evidence="2" id="KW-1185">Reference proteome</keyword>
<sequence>MLPPPSVAYKSATELFWSTQTFAISQSYIPVKKRTCKDCHGNLKNITLRCNQGRVYNSSEILQRQTSIWLIDCSFELYAAQHDNLWYIEVHNNIHNYDPSEDLSGHPMSRQLTKQQLINVKEMTASGSHLWEIISTIR</sequence>
<gene>
    <name evidence="1" type="ORF">RPERSI_LOCUS4913</name>
</gene>
<proteinExistence type="predicted"/>
<organism evidence="1 2">
    <name type="scientific">Racocetra persica</name>
    <dbReference type="NCBI Taxonomy" id="160502"/>
    <lineage>
        <taxon>Eukaryota</taxon>
        <taxon>Fungi</taxon>
        <taxon>Fungi incertae sedis</taxon>
        <taxon>Mucoromycota</taxon>
        <taxon>Glomeromycotina</taxon>
        <taxon>Glomeromycetes</taxon>
        <taxon>Diversisporales</taxon>
        <taxon>Gigasporaceae</taxon>
        <taxon>Racocetra</taxon>
    </lineage>
</organism>
<dbReference type="EMBL" id="CAJVQC010007085">
    <property type="protein sequence ID" value="CAG8575124.1"/>
    <property type="molecule type" value="Genomic_DNA"/>
</dbReference>
<protein>
    <submittedName>
        <fullName evidence="1">16045_t:CDS:1</fullName>
    </submittedName>
</protein>
<accession>A0ACA9M7R5</accession>
<comment type="caution">
    <text evidence="1">The sequence shown here is derived from an EMBL/GenBank/DDBJ whole genome shotgun (WGS) entry which is preliminary data.</text>
</comment>